<dbReference type="RefSeq" id="WP_349240484.1">
    <property type="nucleotide sequence ID" value="NZ_JAVTTO010000001.1"/>
</dbReference>
<dbReference type="EMBL" id="JAVTTO010000001">
    <property type="protein sequence ID" value="MDT7831233.1"/>
    <property type="molecule type" value="Genomic_DNA"/>
</dbReference>
<proteinExistence type="predicted"/>
<evidence type="ECO:0000256" key="1">
    <source>
        <dbReference type="SAM" id="Phobius"/>
    </source>
</evidence>
<organism evidence="2 3">
    <name type="scientific">Asprobacillus argus</name>
    <dbReference type="NCBI Taxonomy" id="3076534"/>
    <lineage>
        <taxon>Bacteria</taxon>
        <taxon>Pseudomonadati</taxon>
        <taxon>Bacteroidota</taxon>
        <taxon>Flavobacteriia</taxon>
        <taxon>Flavobacteriales</taxon>
        <taxon>Flavobacteriaceae</taxon>
        <taxon>Asprobacillus</taxon>
    </lineage>
</organism>
<evidence type="ECO:0000313" key="3">
    <source>
        <dbReference type="Proteomes" id="UP001257277"/>
    </source>
</evidence>
<feature type="transmembrane region" description="Helical" evidence="1">
    <location>
        <begin position="231"/>
        <end position="250"/>
    </location>
</feature>
<protein>
    <submittedName>
        <fullName evidence="2">Uncharacterized protein</fullName>
    </submittedName>
</protein>
<accession>A0ABU3LDF4</accession>
<keyword evidence="1" id="KW-0812">Transmembrane</keyword>
<reference evidence="2 3" key="1">
    <citation type="submission" date="2023-09" db="EMBL/GenBank/DDBJ databases">
        <title>Novel taxa isolated from Blanes Bay.</title>
        <authorList>
            <person name="Rey-Velasco X."/>
            <person name="Lucena T."/>
        </authorList>
    </citation>
    <scope>NUCLEOTIDE SEQUENCE [LARGE SCALE GENOMIC DNA]</scope>
    <source>
        <strain evidence="2 3">S356</strain>
    </source>
</reference>
<keyword evidence="3" id="KW-1185">Reference proteome</keyword>
<sequence>MIRKLVKYGVHYCAVEHADNDQFFFLKLKRKKKELVLSSKGEAVNFDELVSKIQGQKHLFLVVNNEQVLTKKVVNTHTTEERLVKVAFPNIALSDFYYKVYTNDQEAFVAISRKEYVNGIIADYERQKISVVDFSLGSLSLERLIDLIDSERIETSNAEVTSNALGIASIEKKTVAEKIYTINDLEVSNKHVLPLAGVIDYYAGGVGESRTQKQLQQEYIQKRFFNLGFKLVLGFLFVILLINFLIFSSYQSKDQRYSAELQVNEAKKKELTGLKDLVFRKRKLVESISSSSNSKVAWYFNEISASIPSSILLKNMAYQPVNGAIKENKRVRFKNKTIEISGVSIYDKDFTQWVATLEKKTWIDEVGIINYGRGKKTRSSFDLIITLNE</sequence>
<name>A0ABU3LDF4_9FLAO</name>
<keyword evidence="1" id="KW-1133">Transmembrane helix</keyword>
<evidence type="ECO:0000313" key="2">
    <source>
        <dbReference type="EMBL" id="MDT7831233.1"/>
    </source>
</evidence>
<gene>
    <name evidence="2" type="ORF">RQM59_02520</name>
</gene>
<dbReference type="Proteomes" id="UP001257277">
    <property type="component" value="Unassembled WGS sequence"/>
</dbReference>
<comment type="caution">
    <text evidence="2">The sequence shown here is derived from an EMBL/GenBank/DDBJ whole genome shotgun (WGS) entry which is preliminary data.</text>
</comment>
<keyword evidence="1" id="KW-0472">Membrane</keyword>